<proteinExistence type="predicted"/>
<dbReference type="PROSITE" id="PS50011">
    <property type="entry name" value="PROTEIN_KINASE_DOM"/>
    <property type="match status" value="1"/>
</dbReference>
<dbReference type="WBParaSite" id="SMUV_0001080701-mRNA-1">
    <property type="protein sequence ID" value="SMUV_0001080701-mRNA-1"/>
    <property type="gene ID" value="SMUV_0001080701"/>
</dbReference>
<feature type="domain" description="Protein kinase" evidence="1">
    <location>
        <begin position="1"/>
        <end position="156"/>
    </location>
</feature>
<sequence length="825" mass="92257">MNILIDGGGRAKIGDFGLATRNYLERQSNLVVASESASAMSDESLLTKDIGTALYIAPELLSSSDTAADYTSNIDVYSVGIVLFEMFYRPLLPGMERISVLKNLRHSFFFPDDFAVSVPEVHRKTAKDLIKWMLTLAPDQRPSVNEILESECIPLIELNETEFQATFRYLLSSVKIFCQAIRSRTGKLHQWIVDTMFAEPVPHAVNFLYDQSMCVSKNRMGVPAVRAAEMIRHIIINICKLHAFLELPTHSLIPFNYSTSTASSRLHECKFIDDCGSVVCLPFDLRRTFVRYCVRNGINRLKRYTVGKVYGFSDELGGTHPAERTEFAVDCLGPKNSSPLLTAEILCIVLSAIKQIALFRAFKWQLRIGHRSLIIAAMAYLGCTDVASQAKVLDALHSISSSDEMLTKKQRLHRLEIVGGLSENQANSLLNILENDDYSLSSLREKFRPLLRGRNESVKEFARRGVDDLCNCYTILESFFASHSVQIERIKFDVSLCYRPLIFSSGLCYQLSVLYPRKRTGVHLITVCYGGHYDDLLERERRGKDPTPPVPLCAVGCDFVLDSLAKLHYFGKSVCSSIVCSKSAELMMEKVKLASLLWDNGISADVLSDSVSSEHCNDKKILNILIVTDKNEVYLRSGEFDHGKLTFDEALTKLQTAATIDSSVVTSIGADAALDNTIASVVSESVPIISKQSSNSFSTATGANLCISYAVYEKLAYNVKKRIEVQVPIFLQRVLTNFSSTTRVEVIVCDLPADVIRQLVAVVERTFTSDELYAAFEILLSQFNKYKKEIKCVHEALDDIYHAKENSVIAVYSRTESNGFCKFIL</sequence>
<dbReference type="InterPro" id="IPR045864">
    <property type="entry name" value="aa-tRNA-synth_II/BPL/LPL"/>
</dbReference>
<name>A0A0N5B0K5_9BILA</name>
<dbReference type="PANTHER" id="PTHR11476:SF7">
    <property type="entry name" value="HISTIDINE--TRNA LIGASE"/>
    <property type="match status" value="1"/>
</dbReference>
<dbReference type="STRING" id="451379.A0A0N5B0K5"/>
<dbReference type="InterPro" id="IPR000719">
    <property type="entry name" value="Prot_kinase_dom"/>
</dbReference>
<dbReference type="GO" id="GO:0005524">
    <property type="term" value="F:ATP binding"/>
    <property type="evidence" value="ECO:0007669"/>
    <property type="project" value="InterPro"/>
</dbReference>
<dbReference type="SMART" id="SM00220">
    <property type="entry name" value="S_TKc"/>
    <property type="match status" value="1"/>
</dbReference>
<dbReference type="Gene3D" id="3.30.930.10">
    <property type="entry name" value="Bira Bifunctional Protein, Domain 2"/>
    <property type="match status" value="1"/>
</dbReference>
<dbReference type="AlphaFoldDB" id="A0A0N5B0K5"/>
<dbReference type="Pfam" id="PF00069">
    <property type="entry name" value="Pkinase"/>
    <property type="match status" value="1"/>
</dbReference>
<dbReference type="Gene3D" id="1.10.510.10">
    <property type="entry name" value="Transferase(Phosphotransferase) domain 1"/>
    <property type="match status" value="1"/>
</dbReference>
<dbReference type="SUPFAM" id="SSF55681">
    <property type="entry name" value="Class II aaRS and biotin synthetases"/>
    <property type="match status" value="1"/>
</dbReference>
<protein>
    <submittedName>
        <fullName evidence="3">Protein kinase domain-containing protein</fullName>
    </submittedName>
</protein>
<keyword evidence="2" id="KW-1185">Reference proteome</keyword>
<organism evidence="2 3">
    <name type="scientific">Syphacia muris</name>
    <dbReference type="NCBI Taxonomy" id="451379"/>
    <lineage>
        <taxon>Eukaryota</taxon>
        <taxon>Metazoa</taxon>
        <taxon>Ecdysozoa</taxon>
        <taxon>Nematoda</taxon>
        <taxon>Chromadorea</taxon>
        <taxon>Rhabditida</taxon>
        <taxon>Spirurina</taxon>
        <taxon>Oxyuridomorpha</taxon>
        <taxon>Oxyuroidea</taxon>
        <taxon>Oxyuridae</taxon>
        <taxon>Syphacia</taxon>
    </lineage>
</organism>
<evidence type="ECO:0000313" key="3">
    <source>
        <dbReference type="WBParaSite" id="SMUV_0001080701-mRNA-1"/>
    </source>
</evidence>
<dbReference type="InterPro" id="IPR011009">
    <property type="entry name" value="Kinase-like_dom_sf"/>
</dbReference>
<evidence type="ECO:0000313" key="2">
    <source>
        <dbReference type="Proteomes" id="UP000046393"/>
    </source>
</evidence>
<dbReference type="SUPFAM" id="SSF56112">
    <property type="entry name" value="Protein kinase-like (PK-like)"/>
    <property type="match status" value="1"/>
</dbReference>
<accession>A0A0N5B0K5</accession>
<dbReference type="PANTHER" id="PTHR11476">
    <property type="entry name" value="HISTIDYL-TRNA SYNTHETASE"/>
    <property type="match status" value="1"/>
</dbReference>
<dbReference type="GO" id="GO:0004672">
    <property type="term" value="F:protein kinase activity"/>
    <property type="evidence" value="ECO:0007669"/>
    <property type="project" value="InterPro"/>
</dbReference>
<dbReference type="Proteomes" id="UP000046393">
    <property type="component" value="Unplaced"/>
</dbReference>
<reference evidence="3" key="1">
    <citation type="submission" date="2017-02" db="UniProtKB">
        <authorList>
            <consortium name="WormBaseParasite"/>
        </authorList>
    </citation>
    <scope>IDENTIFICATION</scope>
</reference>
<evidence type="ECO:0000259" key="1">
    <source>
        <dbReference type="PROSITE" id="PS50011"/>
    </source>
</evidence>